<comment type="caution">
    <text evidence="1">The sequence shown here is derived from an EMBL/GenBank/DDBJ whole genome shotgun (WGS) entry which is preliminary data.</text>
</comment>
<name>A0A2R6NLR5_9APHY</name>
<sequence>MSFRVFRNQLRDAAPQTPPGALVNIASPRRCKDCVDAYESLQKPIFCGIGNLIGKWPSERESGAYFNPAHASI</sequence>
<dbReference type="AlphaFoldDB" id="A0A2R6NLR5"/>
<evidence type="ECO:0000313" key="2">
    <source>
        <dbReference type="Proteomes" id="UP000186601"/>
    </source>
</evidence>
<dbReference type="EMBL" id="MLYV02001082">
    <property type="protein sequence ID" value="PSR73341.1"/>
    <property type="molecule type" value="Genomic_DNA"/>
</dbReference>
<organism evidence="1 2">
    <name type="scientific">Hermanssonia centrifuga</name>
    <dbReference type="NCBI Taxonomy" id="98765"/>
    <lineage>
        <taxon>Eukaryota</taxon>
        <taxon>Fungi</taxon>
        <taxon>Dikarya</taxon>
        <taxon>Basidiomycota</taxon>
        <taxon>Agaricomycotina</taxon>
        <taxon>Agaricomycetes</taxon>
        <taxon>Polyporales</taxon>
        <taxon>Meruliaceae</taxon>
        <taxon>Hermanssonia</taxon>
    </lineage>
</organism>
<accession>A0A2R6NLR5</accession>
<protein>
    <submittedName>
        <fullName evidence="1">Uncharacterized protein</fullName>
    </submittedName>
</protein>
<gene>
    <name evidence="1" type="ORF">PHLCEN_2v10806</name>
</gene>
<reference evidence="1 2" key="1">
    <citation type="submission" date="2018-02" db="EMBL/GenBank/DDBJ databases">
        <title>Genome sequence of the basidiomycete white-rot fungus Phlebia centrifuga.</title>
        <authorList>
            <person name="Granchi Z."/>
            <person name="Peng M."/>
            <person name="de Vries R.P."/>
            <person name="Hilden K."/>
            <person name="Makela M.R."/>
            <person name="Grigoriev I."/>
            <person name="Riley R."/>
        </authorList>
    </citation>
    <scope>NUCLEOTIDE SEQUENCE [LARGE SCALE GENOMIC DNA]</scope>
    <source>
        <strain evidence="1 2">FBCC195</strain>
    </source>
</reference>
<keyword evidence="2" id="KW-1185">Reference proteome</keyword>
<evidence type="ECO:0000313" key="1">
    <source>
        <dbReference type="EMBL" id="PSR73341.1"/>
    </source>
</evidence>
<proteinExistence type="predicted"/>
<dbReference type="Proteomes" id="UP000186601">
    <property type="component" value="Unassembled WGS sequence"/>
</dbReference>